<feature type="transmembrane region" description="Helical" evidence="1">
    <location>
        <begin position="280"/>
        <end position="302"/>
    </location>
</feature>
<evidence type="ECO:0000256" key="1">
    <source>
        <dbReference type="SAM" id="Phobius"/>
    </source>
</evidence>
<dbReference type="PRINTS" id="PR02026">
    <property type="entry name" value="YTRCYTRDABC"/>
</dbReference>
<protein>
    <submittedName>
        <fullName evidence="2">ABC-2 type transport system permease protein</fullName>
    </submittedName>
</protein>
<reference evidence="2 3" key="1">
    <citation type="submission" date="2023-07" db="EMBL/GenBank/DDBJ databases">
        <title>Genomic Encyclopedia of Type Strains, Phase IV (KMG-IV): sequencing the most valuable type-strain genomes for metagenomic binning, comparative biology and taxonomic classification.</title>
        <authorList>
            <person name="Goeker M."/>
        </authorList>
    </citation>
    <scope>NUCLEOTIDE SEQUENCE [LARGE SCALE GENOMIC DNA]</scope>
    <source>
        <strain evidence="2 3">DSM 12751</strain>
    </source>
</reference>
<gene>
    <name evidence="2" type="ORF">J2S11_003772</name>
</gene>
<dbReference type="InterPro" id="IPR053046">
    <property type="entry name" value="ABC-5_transporter"/>
</dbReference>
<feature type="transmembrane region" description="Helical" evidence="1">
    <location>
        <begin position="137"/>
        <end position="163"/>
    </location>
</feature>
<keyword evidence="1" id="KW-0812">Transmembrane</keyword>
<dbReference type="EMBL" id="JAUSTY010000020">
    <property type="protein sequence ID" value="MDQ0167843.1"/>
    <property type="molecule type" value="Genomic_DNA"/>
</dbReference>
<keyword evidence="3" id="KW-1185">Reference proteome</keyword>
<dbReference type="InterPro" id="IPR025699">
    <property type="entry name" value="ABC2_memb-like"/>
</dbReference>
<feature type="transmembrane region" description="Helical" evidence="1">
    <location>
        <begin position="169"/>
        <end position="190"/>
    </location>
</feature>
<dbReference type="Proteomes" id="UP001235840">
    <property type="component" value="Unassembled WGS sequence"/>
</dbReference>
<organism evidence="2 3">
    <name type="scientific">Caldalkalibacillus horti</name>
    <dbReference type="NCBI Taxonomy" id="77523"/>
    <lineage>
        <taxon>Bacteria</taxon>
        <taxon>Bacillati</taxon>
        <taxon>Bacillota</taxon>
        <taxon>Bacilli</taxon>
        <taxon>Bacillales</taxon>
        <taxon>Bacillaceae</taxon>
        <taxon>Caldalkalibacillus</taxon>
    </lineage>
</organism>
<feature type="transmembrane region" description="Helical" evidence="1">
    <location>
        <begin position="16"/>
        <end position="34"/>
    </location>
</feature>
<feature type="transmembrane region" description="Helical" evidence="1">
    <location>
        <begin position="46"/>
        <end position="73"/>
    </location>
</feature>
<accession>A0ABT9W3M2</accession>
<feature type="transmembrane region" description="Helical" evidence="1">
    <location>
        <begin position="308"/>
        <end position="329"/>
    </location>
</feature>
<evidence type="ECO:0000313" key="2">
    <source>
        <dbReference type="EMBL" id="MDQ0167843.1"/>
    </source>
</evidence>
<name>A0ABT9W3M2_9BACI</name>
<comment type="caution">
    <text evidence="2">The sequence shown here is derived from an EMBL/GenBank/DDBJ whole genome shotgun (WGS) entry which is preliminary data.</text>
</comment>
<dbReference type="PANTHER" id="PTHR39177:SF1">
    <property type="entry name" value="ABC TRANSPORTER PERMEASE YTRC-RELATED"/>
    <property type="match status" value="1"/>
</dbReference>
<feature type="transmembrane region" description="Helical" evidence="1">
    <location>
        <begin position="103"/>
        <end position="125"/>
    </location>
</feature>
<sequence>MWSKALWYKNYKETKPYAWGFLIVSLLVPFQFYSEETRLADFADRGILIDAVSFDFFTAAAVFQLFVLLVLAVKLMGSERSNYHYAFSLSLPFKREDIFQAKWMYGCTVIGIGVTISVLISLLIYSGGDFLKDLIPLSIIFTYMFLIVLLLLAFYSFALMLGYLTGNAVSQFILTGITSILPVGFTMLLFEFLRIHGINAHIFDSRFIDSFTMVSLPVQLSIMSVLSRIGQQIEGNLILVCASASIGYILITFLVTRWISRYSKAEHNGKILLYQPLVKILRVGVFVCFFLFGGLFGSGYFTAGGGLLEYYIGGIVFALLATIILNKLLRVKPGFKLSRN</sequence>
<proteinExistence type="predicted"/>
<dbReference type="InterPro" id="IPR023264">
    <property type="entry name" value="ABC_transptr_acetoin_YtrC/YtrD"/>
</dbReference>
<evidence type="ECO:0000313" key="3">
    <source>
        <dbReference type="Proteomes" id="UP001235840"/>
    </source>
</evidence>
<dbReference type="RefSeq" id="WP_307397085.1">
    <property type="nucleotide sequence ID" value="NZ_BAAADK010000049.1"/>
</dbReference>
<feature type="transmembrane region" description="Helical" evidence="1">
    <location>
        <begin position="237"/>
        <end position="259"/>
    </location>
</feature>
<dbReference type="Pfam" id="PF13346">
    <property type="entry name" value="ABC2_membrane_5"/>
    <property type="match status" value="1"/>
</dbReference>
<keyword evidence="1" id="KW-0472">Membrane</keyword>
<dbReference type="PANTHER" id="PTHR39177">
    <property type="entry name" value="ABC TRANSPORTER PERMEASE YTRC-RELATED"/>
    <property type="match status" value="1"/>
</dbReference>
<keyword evidence="1" id="KW-1133">Transmembrane helix</keyword>